<dbReference type="Gene3D" id="3.20.20.80">
    <property type="entry name" value="Glycosidases"/>
    <property type="match status" value="1"/>
</dbReference>
<name>A0A2A9HJJ9_TEPT2</name>
<dbReference type="InterPro" id="IPR017853">
    <property type="entry name" value="GH"/>
</dbReference>
<organism evidence="1 2">
    <name type="scientific">Tepidiforma thermophila (strain KCTC 52669 / CGMCC 1.13589 / G233)</name>
    <dbReference type="NCBI Taxonomy" id="2761530"/>
    <lineage>
        <taxon>Bacteria</taxon>
        <taxon>Bacillati</taxon>
        <taxon>Chloroflexota</taxon>
        <taxon>Tepidiformia</taxon>
        <taxon>Tepidiformales</taxon>
        <taxon>Tepidiformaceae</taxon>
        <taxon>Tepidiforma</taxon>
    </lineage>
</organism>
<accession>A0A2A9HJJ9</accession>
<evidence type="ECO:0000313" key="2">
    <source>
        <dbReference type="Proteomes" id="UP000223071"/>
    </source>
</evidence>
<dbReference type="AlphaFoldDB" id="A0A2A9HJJ9"/>
<sequence>MLGMGSGVEPGGLLVPAYYWAGNGSMVIHRLKGFGRPADGDTYLHAYEPERLRWLRDTGGVTCVFLTYNWGLPPELEAEDWRTFERAARRCHDLGMLAAAYIQPSNAAALGSFASKPWYAMTPKGKRIPYYNGRFFTCLNDRTWREWVLTRCLDACQRGADVLFFDNCAFGGMPIPLSRDYTAFAGCACLRCREAFGAWQEQRGLRPLPLPRLFRPGRSEAARRFAEWRAGTLTAFLRGIVEEVRLAYPETRFVTNTVGGVNVNTFNVFGADLPAIASFMDWLFVENLQSPRAGKGTLVQNAGTYKLLRALKPGAPALSIAYERGIGVDGPPPPSTFAKIAAEGFAAGGVPVLRAAEYIEEERWTLLRPGRDDARLAAFGEVVRQFGALVARGCERREAARVGVFVPDAIGWRGDLYPGDGDDYLRVIQALVGAGIPFRVVGERHGPCDLGCLLVPASATPPAWFRGRVMRFDELGLKRRGHSGLRWFAGPLEPAIRVLGPRVVDGYYSRVHVRRFVDRLDLLFRLVFGGRFAQVPMDEGAARVLAAMNPAQVELSGSGYVDLWEGPRGVEVHLVNYGEAPMVATVRAGAHGVAGVHGGEWLGEGRVRVGRYAVVLLERARPAGISPAAAATA</sequence>
<reference evidence="1 2" key="1">
    <citation type="submission" date="2017-09" db="EMBL/GenBank/DDBJ databases">
        <title>Sequencing the genomes of two abundant thermophiles in Great Basin hot springs: Thermocrinis jamiesonii and novel Chloroflexi Thermoflexus hugenholtzii.</title>
        <authorList>
            <person name="Hedlund B."/>
        </authorList>
    </citation>
    <scope>NUCLEOTIDE SEQUENCE [LARGE SCALE GENOMIC DNA]</scope>
    <source>
        <strain evidence="1 2">G233</strain>
    </source>
</reference>
<gene>
    <name evidence="1" type="ORF">A9A59_2493</name>
</gene>
<evidence type="ECO:0000313" key="1">
    <source>
        <dbReference type="EMBL" id="PFG75225.1"/>
    </source>
</evidence>
<protein>
    <recommendedName>
        <fullName evidence="3">Beta-galactosidase trimerisation domain-containing protein</fullName>
    </recommendedName>
</protein>
<proteinExistence type="predicted"/>
<keyword evidence="2" id="KW-1185">Reference proteome</keyword>
<dbReference type="EMBL" id="PDJQ01000001">
    <property type="protein sequence ID" value="PFG75225.1"/>
    <property type="molecule type" value="Genomic_DNA"/>
</dbReference>
<evidence type="ECO:0008006" key="3">
    <source>
        <dbReference type="Google" id="ProtNLM"/>
    </source>
</evidence>
<dbReference type="SUPFAM" id="SSF51445">
    <property type="entry name" value="(Trans)glycosidases"/>
    <property type="match status" value="1"/>
</dbReference>
<comment type="caution">
    <text evidence="1">The sequence shown here is derived from an EMBL/GenBank/DDBJ whole genome shotgun (WGS) entry which is preliminary data.</text>
</comment>
<dbReference type="Proteomes" id="UP000223071">
    <property type="component" value="Unassembled WGS sequence"/>
</dbReference>